<name>L5LDP5_MYODS</name>
<dbReference type="InterPro" id="IPR013694">
    <property type="entry name" value="VIT"/>
</dbReference>
<dbReference type="InterPro" id="IPR050934">
    <property type="entry name" value="ITIH"/>
</dbReference>
<evidence type="ECO:0000256" key="1">
    <source>
        <dbReference type="SAM" id="SignalP"/>
    </source>
</evidence>
<keyword evidence="1" id="KW-0732">Signal</keyword>
<gene>
    <name evidence="3" type="ORF">MDA_GLEAN10007852</name>
</gene>
<evidence type="ECO:0000259" key="2">
    <source>
        <dbReference type="PROSITE" id="PS51468"/>
    </source>
</evidence>
<feature type="chain" id="PRO_5003970165" evidence="1">
    <location>
        <begin position="29"/>
        <end position="84"/>
    </location>
</feature>
<dbReference type="AlphaFoldDB" id="L5LDP5"/>
<proteinExistence type="predicted"/>
<dbReference type="SMART" id="SM00609">
    <property type="entry name" value="VIT"/>
    <property type="match status" value="1"/>
</dbReference>
<protein>
    <submittedName>
        <fullName evidence="3">Inter-alpha-trypsin inhibitor heavy chain H4</fullName>
    </submittedName>
</protein>
<dbReference type="PANTHER" id="PTHR10338:SF119">
    <property type="entry name" value="INTER-ALPHA-TRYPSIN INHIBITOR HEAVY CHAIN H4"/>
    <property type="match status" value="1"/>
</dbReference>
<dbReference type="EMBL" id="KB113051">
    <property type="protein sequence ID" value="ELK24135.1"/>
    <property type="molecule type" value="Genomic_DNA"/>
</dbReference>
<reference evidence="4" key="1">
    <citation type="journal article" date="2013" name="Science">
        <title>Comparative analysis of bat genomes provides insight into the evolution of flight and immunity.</title>
        <authorList>
            <person name="Zhang G."/>
            <person name="Cowled C."/>
            <person name="Shi Z."/>
            <person name="Huang Z."/>
            <person name="Bishop-Lilly K.A."/>
            <person name="Fang X."/>
            <person name="Wynne J.W."/>
            <person name="Xiong Z."/>
            <person name="Baker M.L."/>
            <person name="Zhao W."/>
            <person name="Tachedjian M."/>
            <person name="Zhu Y."/>
            <person name="Zhou P."/>
            <person name="Jiang X."/>
            <person name="Ng J."/>
            <person name="Yang L."/>
            <person name="Wu L."/>
            <person name="Xiao J."/>
            <person name="Feng Y."/>
            <person name="Chen Y."/>
            <person name="Sun X."/>
            <person name="Zhang Y."/>
            <person name="Marsh G.A."/>
            <person name="Crameri G."/>
            <person name="Broder C.C."/>
            <person name="Frey K.G."/>
            <person name="Wang L.F."/>
            <person name="Wang J."/>
        </authorList>
    </citation>
    <scope>NUCLEOTIDE SEQUENCE [LARGE SCALE GENOMIC DNA]</scope>
</reference>
<feature type="signal peptide" evidence="1">
    <location>
        <begin position="1"/>
        <end position="28"/>
    </location>
</feature>
<accession>L5LDP5</accession>
<evidence type="ECO:0000313" key="4">
    <source>
        <dbReference type="Proteomes" id="UP000010556"/>
    </source>
</evidence>
<dbReference type="Pfam" id="PF08487">
    <property type="entry name" value="VIT"/>
    <property type="match status" value="1"/>
</dbReference>
<dbReference type="eggNOG" id="ENOG502QPS2">
    <property type="taxonomic scope" value="Eukaryota"/>
</dbReference>
<dbReference type="PANTHER" id="PTHR10338">
    <property type="entry name" value="INTER-ALPHA-TRYPSIN INHIBITOR HEAVY CHAIN FAMILY MEMBER"/>
    <property type="match status" value="1"/>
</dbReference>
<dbReference type="PROSITE" id="PS51468">
    <property type="entry name" value="VIT"/>
    <property type="match status" value="1"/>
</dbReference>
<feature type="domain" description="VIT" evidence="2">
    <location>
        <begin position="19"/>
        <end position="84"/>
    </location>
</feature>
<dbReference type="Proteomes" id="UP000010556">
    <property type="component" value="Unassembled WGS sequence"/>
</dbReference>
<organism evidence="3 4">
    <name type="scientific">Myotis davidii</name>
    <name type="common">David's myotis</name>
    <dbReference type="NCBI Taxonomy" id="225400"/>
    <lineage>
        <taxon>Eukaryota</taxon>
        <taxon>Metazoa</taxon>
        <taxon>Chordata</taxon>
        <taxon>Craniata</taxon>
        <taxon>Vertebrata</taxon>
        <taxon>Euteleostomi</taxon>
        <taxon>Mammalia</taxon>
        <taxon>Eutheria</taxon>
        <taxon>Laurasiatheria</taxon>
        <taxon>Chiroptera</taxon>
        <taxon>Yangochiroptera</taxon>
        <taxon>Vespertilionidae</taxon>
        <taxon>Myotis</taxon>
    </lineage>
</organism>
<sequence length="84" mass="9294">MKPPGPARVGAIVLVLLSLLAVLQTTRAQKNDIDIYSLTVDSRVSSRFAHTVITSRVVNRADSMQEATFQMELPKKAFITNFSM</sequence>
<keyword evidence="4" id="KW-1185">Reference proteome</keyword>
<evidence type="ECO:0000313" key="3">
    <source>
        <dbReference type="EMBL" id="ELK24135.1"/>
    </source>
</evidence>